<feature type="transmembrane region" description="Helical" evidence="9">
    <location>
        <begin position="241"/>
        <end position="260"/>
    </location>
</feature>
<evidence type="ECO:0000256" key="1">
    <source>
        <dbReference type="ARBA" id="ARBA00004651"/>
    </source>
</evidence>
<dbReference type="EMBL" id="CP025746">
    <property type="protein sequence ID" value="QAA33985.1"/>
    <property type="molecule type" value="Genomic_DNA"/>
</dbReference>
<evidence type="ECO:0000256" key="9">
    <source>
        <dbReference type="SAM" id="Phobius"/>
    </source>
</evidence>
<evidence type="ECO:0000256" key="2">
    <source>
        <dbReference type="ARBA" id="ARBA00022448"/>
    </source>
</evidence>
<gene>
    <name evidence="12" type="ORF">C1I91_21475</name>
</gene>
<dbReference type="SUPFAM" id="SSF52540">
    <property type="entry name" value="P-loop containing nucleoside triphosphate hydrolases"/>
    <property type="match status" value="1"/>
</dbReference>
<feature type="domain" description="ABC transmembrane type-1" evidence="11">
    <location>
        <begin position="20"/>
        <end position="298"/>
    </location>
</feature>
<comment type="subcellular location">
    <subcellularLocation>
        <location evidence="1">Cell membrane</location>
        <topology evidence="1">Multi-pass membrane protein</topology>
    </subcellularLocation>
</comment>
<organism evidence="12 13">
    <name type="scientific">Clostridium manihotivorum</name>
    <dbReference type="NCBI Taxonomy" id="2320868"/>
    <lineage>
        <taxon>Bacteria</taxon>
        <taxon>Bacillati</taxon>
        <taxon>Bacillota</taxon>
        <taxon>Clostridia</taxon>
        <taxon>Eubacteriales</taxon>
        <taxon>Clostridiaceae</taxon>
        <taxon>Clostridium</taxon>
    </lineage>
</organism>
<evidence type="ECO:0000313" key="13">
    <source>
        <dbReference type="Proteomes" id="UP000286268"/>
    </source>
</evidence>
<evidence type="ECO:0000313" key="12">
    <source>
        <dbReference type="EMBL" id="QAA33985.1"/>
    </source>
</evidence>
<protein>
    <submittedName>
        <fullName evidence="12">ATP-binding protein</fullName>
    </submittedName>
</protein>
<dbReference type="GO" id="GO:0016887">
    <property type="term" value="F:ATP hydrolysis activity"/>
    <property type="evidence" value="ECO:0007669"/>
    <property type="project" value="InterPro"/>
</dbReference>
<feature type="transmembrane region" description="Helical" evidence="9">
    <location>
        <begin position="133"/>
        <end position="151"/>
    </location>
</feature>
<dbReference type="CDD" id="cd18548">
    <property type="entry name" value="ABC_6TM_Tm287_like"/>
    <property type="match status" value="1"/>
</dbReference>
<keyword evidence="3" id="KW-1003">Cell membrane</keyword>
<dbReference type="GO" id="GO:0005524">
    <property type="term" value="F:ATP binding"/>
    <property type="evidence" value="ECO:0007669"/>
    <property type="project" value="UniProtKB-KW"/>
</dbReference>
<dbReference type="SMART" id="SM00382">
    <property type="entry name" value="AAA"/>
    <property type="match status" value="1"/>
</dbReference>
<dbReference type="RefSeq" id="WP_128214705.1">
    <property type="nucleotide sequence ID" value="NZ_CP025746.1"/>
</dbReference>
<dbReference type="Gene3D" id="1.20.1560.10">
    <property type="entry name" value="ABC transporter type 1, transmembrane domain"/>
    <property type="match status" value="1"/>
</dbReference>
<evidence type="ECO:0000256" key="7">
    <source>
        <dbReference type="ARBA" id="ARBA00022989"/>
    </source>
</evidence>
<name>A0A3R5QWL7_9CLOT</name>
<keyword evidence="2" id="KW-0813">Transport</keyword>
<feature type="transmembrane region" description="Helical" evidence="9">
    <location>
        <begin position="272"/>
        <end position="294"/>
    </location>
</feature>
<proteinExistence type="predicted"/>
<dbReference type="FunFam" id="3.40.50.300:FF:000221">
    <property type="entry name" value="Multidrug ABC transporter ATP-binding protein"/>
    <property type="match status" value="1"/>
</dbReference>
<evidence type="ECO:0000259" key="11">
    <source>
        <dbReference type="PROSITE" id="PS50929"/>
    </source>
</evidence>
<dbReference type="Proteomes" id="UP000286268">
    <property type="component" value="Chromosome"/>
</dbReference>
<feature type="transmembrane region" description="Helical" evidence="9">
    <location>
        <begin position="20"/>
        <end position="40"/>
    </location>
</feature>
<evidence type="ECO:0000256" key="5">
    <source>
        <dbReference type="ARBA" id="ARBA00022741"/>
    </source>
</evidence>
<evidence type="ECO:0000256" key="6">
    <source>
        <dbReference type="ARBA" id="ARBA00022840"/>
    </source>
</evidence>
<feature type="domain" description="ABC transporter" evidence="10">
    <location>
        <begin position="338"/>
        <end position="573"/>
    </location>
</feature>
<dbReference type="PROSITE" id="PS50893">
    <property type="entry name" value="ABC_TRANSPORTER_2"/>
    <property type="match status" value="1"/>
</dbReference>
<dbReference type="InterPro" id="IPR027417">
    <property type="entry name" value="P-loop_NTPase"/>
</dbReference>
<dbReference type="PROSITE" id="PS50929">
    <property type="entry name" value="ABC_TM1F"/>
    <property type="match status" value="1"/>
</dbReference>
<dbReference type="OrthoDB" id="9762778at2"/>
<keyword evidence="4 9" id="KW-0812">Transmembrane</keyword>
<evidence type="ECO:0000259" key="10">
    <source>
        <dbReference type="PROSITE" id="PS50893"/>
    </source>
</evidence>
<evidence type="ECO:0000256" key="3">
    <source>
        <dbReference type="ARBA" id="ARBA00022475"/>
    </source>
</evidence>
<dbReference type="PANTHER" id="PTHR43394">
    <property type="entry name" value="ATP-DEPENDENT PERMEASE MDL1, MITOCHONDRIAL"/>
    <property type="match status" value="1"/>
</dbReference>
<dbReference type="InterPro" id="IPR039421">
    <property type="entry name" value="Type_1_exporter"/>
</dbReference>
<evidence type="ECO:0000256" key="4">
    <source>
        <dbReference type="ARBA" id="ARBA00022692"/>
    </source>
</evidence>
<dbReference type="SUPFAM" id="SSF90123">
    <property type="entry name" value="ABC transporter transmembrane region"/>
    <property type="match status" value="1"/>
</dbReference>
<dbReference type="InterPro" id="IPR036640">
    <property type="entry name" value="ABC1_TM_sf"/>
</dbReference>
<dbReference type="GO" id="GO:0005886">
    <property type="term" value="C:plasma membrane"/>
    <property type="evidence" value="ECO:0007669"/>
    <property type="project" value="UniProtKB-SubCell"/>
</dbReference>
<dbReference type="Pfam" id="PF00005">
    <property type="entry name" value="ABC_tran"/>
    <property type="match status" value="1"/>
</dbReference>
<dbReference type="PROSITE" id="PS00211">
    <property type="entry name" value="ABC_TRANSPORTER_1"/>
    <property type="match status" value="1"/>
</dbReference>
<dbReference type="InterPro" id="IPR003593">
    <property type="entry name" value="AAA+_ATPase"/>
</dbReference>
<keyword evidence="7 9" id="KW-1133">Transmembrane helix</keyword>
<evidence type="ECO:0000256" key="8">
    <source>
        <dbReference type="ARBA" id="ARBA00023136"/>
    </source>
</evidence>
<feature type="transmembrane region" description="Helical" evidence="9">
    <location>
        <begin position="52"/>
        <end position="72"/>
    </location>
</feature>
<dbReference type="KEGG" id="cmah:C1I91_21475"/>
<dbReference type="InterPro" id="IPR017871">
    <property type="entry name" value="ABC_transporter-like_CS"/>
</dbReference>
<dbReference type="PANTHER" id="PTHR43394:SF1">
    <property type="entry name" value="ATP-BINDING CASSETTE SUB-FAMILY B MEMBER 10, MITOCHONDRIAL"/>
    <property type="match status" value="1"/>
</dbReference>
<dbReference type="Gene3D" id="3.40.50.300">
    <property type="entry name" value="P-loop containing nucleotide triphosphate hydrolases"/>
    <property type="match status" value="1"/>
</dbReference>
<keyword evidence="6 12" id="KW-0067">ATP-binding</keyword>
<sequence length="577" mass="63462">MIKLIPFLKNYKKNVFLGQFFKLLEAIFELMIPTIMALVIDNGVKNRDVPYILKMGALMLVIATLGVTFAFTCQYFASIASQGFGTVLRNAIFKHIGTFSHAEIDSFGTASLINRTTNDVNQLQLAVAMWIRLVVRAPFLCIGGIVMAMILDLKLSIVILIILPVFVLVLFLVMRKSIPLYKKVQGKLDRLAVILRENLSGVRVVRAFDKVDYEKSRFRAANSDLSDTAVRVGSIAALMNPATSIIMNFAIIAVIWFGGIRVNVGGMTQGQVIAYINYIIQIFSALVVVANLVVTFTKAAASASRVNEIFDTKGSIVDKEAILNLNRLSVEKGSEEAIEFNNVTFTYKGSNEYALKDISFKLKKGKTLGIIGATGSGKSTLISLIPRFYDCDEGNIKVNDIDVVNCSQVELRDKIGVVPQKAVVFTGTIEENLKWGREDASDEEIKKAARIAQASEFIEKQPNAYNTKITQGGANLSGGQKQRLTIARALVKKPEILILDDSSSALDYATDAALRKALKSNTEEMTLVIVSQRVNVVKDSDMILVLDDGNQAGLGTHEELLETCEVYKEICLSQVEK</sequence>
<keyword evidence="5" id="KW-0547">Nucleotide-binding</keyword>
<dbReference type="InterPro" id="IPR011527">
    <property type="entry name" value="ABC1_TM_dom"/>
</dbReference>
<dbReference type="GO" id="GO:0015421">
    <property type="term" value="F:ABC-type oligopeptide transporter activity"/>
    <property type="evidence" value="ECO:0007669"/>
    <property type="project" value="TreeGrafter"/>
</dbReference>
<keyword evidence="13" id="KW-1185">Reference proteome</keyword>
<reference evidence="12 13" key="1">
    <citation type="submission" date="2018-01" db="EMBL/GenBank/DDBJ databases">
        <title>Genome Sequencing and Assembly of Anaerobacter polyendosporus strain CT4.</title>
        <authorList>
            <person name="Tachaapaikoon C."/>
            <person name="Sutheeworapong S."/>
            <person name="Jenjaroenpun P."/>
            <person name="Wongsurawat T."/>
            <person name="Nookeaw I."/>
            <person name="Cheawchanlertfa P."/>
            <person name="Kosugi A."/>
            <person name="Cheevadhanarak S."/>
            <person name="Ratanakhanokchai K."/>
        </authorList>
    </citation>
    <scope>NUCLEOTIDE SEQUENCE [LARGE SCALE GENOMIC DNA]</scope>
    <source>
        <strain evidence="12 13">CT4</strain>
    </source>
</reference>
<dbReference type="AlphaFoldDB" id="A0A3R5QWL7"/>
<keyword evidence="8 9" id="KW-0472">Membrane</keyword>
<dbReference type="InterPro" id="IPR003439">
    <property type="entry name" value="ABC_transporter-like_ATP-bd"/>
</dbReference>
<accession>A0A3R5QWL7</accession>
<dbReference type="Pfam" id="PF00664">
    <property type="entry name" value="ABC_membrane"/>
    <property type="match status" value="1"/>
</dbReference>
<feature type="transmembrane region" description="Helical" evidence="9">
    <location>
        <begin position="157"/>
        <end position="174"/>
    </location>
</feature>